<dbReference type="SMART" id="SM00367">
    <property type="entry name" value="LRR_CC"/>
    <property type="match status" value="3"/>
</dbReference>
<keyword evidence="2" id="KW-1185">Reference proteome</keyword>
<dbReference type="SUPFAM" id="SSF52047">
    <property type="entry name" value="RNI-like"/>
    <property type="match status" value="1"/>
</dbReference>
<dbReference type="Proteomes" id="UP000823388">
    <property type="component" value="Chromosome 2N"/>
</dbReference>
<dbReference type="PANTHER" id="PTHR38926:SF49">
    <property type="entry name" value="F-BOX DOMAIN-CONTAINING PROTEIN"/>
    <property type="match status" value="1"/>
</dbReference>
<dbReference type="EMBL" id="CM029040">
    <property type="protein sequence ID" value="KAG2633777.1"/>
    <property type="molecule type" value="Genomic_DNA"/>
</dbReference>
<proteinExistence type="predicted"/>
<comment type="caution">
    <text evidence="1">The sequence shown here is derived from an EMBL/GenBank/DDBJ whole genome shotgun (WGS) entry which is preliminary data.</text>
</comment>
<reference evidence="1" key="1">
    <citation type="submission" date="2020-05" db="EMBL/GenBank/DDBJ databases">
        <title>WGS assembly of Panicum virgatum.</title>
        <authorList>
            <person name="Lovell J.T."/>
            <person name="Jenkins J."/>
            <person name="Shu S."/>
            <person name="Juenger T.E."/>
            <person name="Schmutz J."/>
        </authorList>
    </citation>
    <scope>NUCLEOTIDE SEQUENCE</scope>
    <source>
        <strain evidence="1">AP13</strain>
    </source>
</reference>
<organism evidence="1 2">
    <name type="scientific">Panicum virgatum</name>
    <name type="common">Blackwell switchgrass</name>
    <dbReference type="NCBI Taxonomy" id="38727"/>
    <lineage>
        <taxon>Eukaryota</taxon>
        <taxon>Viridiplantae</taxon>
        <taxon>Streptophyta</taxon>
        <taxon>Embryophyta</taxon>
        <taxon>Tracheophyta</taxon>
        <taxon>Spermatophyta</taxon>
        <taxon>Magnoliopsida</taxon>
        <taxon>Liliopsida</taxon>
        <taxon>Poales</taxon>
        <taxon>Poaceae</taxon>
        <taxon>PACMAD clade</taxon>
        <taxon>Panicoideae</taxon>
        <taxon>Panicodae</taxon>
        <taxon>Paniceae</taxon>
        <taxon>Panicinae</taxon>
        <taxon>Panicum</taxon>
        <taxon>Panicum sect. Hiantes</taxon>
    </lineage>
</organism>
<evidence type="ECO:0008006" key="3">
    <source>
        <dbReference type="Google" id="ProtNLM"/>
    </source>
</evidence>
<dbReference type="InterPro" id="IPR032675">
    <property type="entry name" value="LRR_dom_sf"/>
</dbReference>
<evidence type="ECO:0000313" key="1">
    <source>
        <dbReference type="EMBL" id="KAG2633777.1"/>
    </source>
</evidence>
<accession>A0A8T0VH65</accession>
<dbReference type="InterPro" id="IPR036047">
    <property type="entry name" value="F-box-like_dom_sf"/>
</dbReference>
<dbReference type="AlphaFoldDB" id="A0A8T0VH65"/>
<dbReference type="Gene3D" id="3.80.10.10">
    <property type="entry name" value="Ribonuclease Inhibitor"/>
    <property type="match status" value="2"/>
</dbReference>
<dbReference type="Gene3D" id="1.20.1280.50">
    <property type="match status" value="1"/>
</dbReference>
<sequence length="335" mass="38733">MPSSSRPPGSRRRRWRRDARPWRPLRRDWSELPLDAISKLGVTELLAGGAAWVCRSWRRTVREDPSLWRHVDMRDFYRPAYRKHARPGAVARAAVRFSAGQGNAFWGMYDIDDDLLLFLSEAPLLKSLRLSQCGVSNQGFEKAIKKFPLLEELEIELCPRVRNSSVFELISKACPQLKHFGHTKERYGIMYGRWPDDTDYEEALAIARMHELRSLQLFRIDLSNGGLVAILDCCPHLEYLDIRNCRNVSMDDILRAKCARIKTKKLRTHGDSDEWEEFEPGSPISYCSTCCSIVNESNGDNLDSFSDSPYYLSGVDEIDIDEHDRMIDKNVRRYL</sequence>
<evidence type="ECO:0000313" key="2">
    <source>
        <dbReference type="Proteomes" id="UP000823388"/>
    </source>
</evidence>
<protein>
    <recommendedName>
        <fullName evidence="3">F-box domain-containing protein</fullName>
    </recommendedName>
</protein>
<dbReference type="InterPro" id="IPR006553">
    <property type="entry name" value="Leu-rich_rpt_Cys-con_subtyp"/>
</dbReference>
<name>A0A8T0VH65_PANVG</name>
<dbReference type="PANTHER" id="PTHR38926">
    <property type="entry name" value="F-BOX DOMAIN CONTAINING PROTEIN, EXPRESSED"/>
    <property type="match status" value="1"/>
</dbReference>
<gene>
    <name evidence="1" type="ORF">PVAP13_2NG295700</name>
</gene>
<dbReference type="SUPFAM" id="SSF81383">
    <property type="entry name" value="F-box domain"/>
    <property type="match status" value="1"/>
</dbReference>